<organism evidence="2 3">
    <name type="scientific">Plasmodium yoelii yoelii</name>
    <dbReference type="NCBI Taxonomy" id="73239"/>
    <lineage>
        <taxon>Eukaryota</taxon>
        <taxon>Sar</taxon>
        <taxon>Alveolata</taxon>
        <taxon>Apicomplexa</taxon>
        <taxon>Aconoidasida</taxon>
        <taxon>Haemosporida</taxon>
        <taxon>Plasmodiidae</taxon>
        <taxon>Plasmodium</taxon>
        <taxon>Plasmodium (Vinckeia)</taxon>
    </lineage>
</organism>
<feature type="region of interest" description="Disordered" evidence="1">
    <location>
        <begin position="317"/>
        <end position="357"/>
    </location>
</feature>
<proteinExistence type="predicted"/>
<comment type="caution">
    <text evidence="2">The sequence shown here is derived from an EMBL/GenBank/DDBJ whole genome shotgun (WGS) entry which is preliminary data.</text>
</comment>
<evidence type="ECO:0000313" key="3">
    <source>
        <dbReference type="Proteomes" id="UP000008553"/>
    </source>
</evidence>
<dbReference type="Proteomes" id="UP000008553">
    <property type="component" value="Unassembled WGS sequence"/>
</dbReference>
<keyword evidence="3" id="KW-1185">Reference proteome</keyword>
<feature type="non-terminal residue" evidence="2">
    <location>
        <position position="561"/>
    </location>
</feature>
<dbReference type="EMBL" id="AABL01001645">
    <property type="protein sequence ID" value="EAA17224.1"/>
    <property type="molecule type" value="Genomic_DNA"/>
</dbReference>
<reference evidence="2 3" key="1">
    <citation type="journal article" date="2002" name="Nature">
        <title>Genome sequence and comparative analysis of the model rodent malaria parasite Plasmodium yoelii yoelii.</title>
        <authorList>
            <person name="Carlton J.M."/>
            <person name="Angiuoli S.V."/>
            <person name="Suh B.B."/>
            <person name="Kooij T.W."/>
            <person name="Pertea M."/>
            <person name="Silva J.C."/>
            <person name="Ermolaeva M.D."/>
            <person name="Allen J.E."/>
            <person name="Selengut J.D."/>
            <person name="Koo H.L."/>
            <person name="Peterson J.D."/>
            <person name="Pop M."/>
            <person name="Kosack D.S."/>
            <person name="Shumway M.F."/>
            <person name="Bidwell S.L."/>
            <person name="Shallom S.J."/>
            <person name="van Aken S.E."/>
            <person name="Riedmuller S.B."/>
            <person name="Feldblyum T.V."/>
            <person name="Cho J.K."/>
            <person name="Quackenbush J."/>
            <person name="Sedegah M."/>
            <person name="Shoaibi A."/>
            <person name="Cummings L.M."/>
            <person name="Florens L."/>
            <person name="Yates J.R."/>
            <person name="Raine J.D."/>
            <person name="Sinden R.E."/>
            <person name="Harris M.A."/>
            <person name="Cunningham D.A."/>
            <person name="Preiser P.R."/>
            <person name="Bergman L.W."/>
            <person name="Vaidya A.B."/>
            <person name="van Lin L.H."/>
            <person name="Janse C.J."/>
            <person name="Waters A.P."/>
            <person name="Smith H.O."/>
            <person name="White O.R."/>
            <person name="Salzberg S.L."/>
            <person name="Venter J.C."/>
            <person name="Fraser C.M."/>
            <person name="Hoffman S.L."/>
            <person name="Gardner M.J."/>
            <person name="Carucci D.J."/>
        </authorList>
    </citation>
    <scope>NUCLEOTIDE SEQUENCE [LARGE SCALE GENOMIC DNA]</scope>
    <source>
        <strain evidence="2 3">17XNL</strain>
    </source>
</reference>
<dbReference type="AlphaFoldDB" id="Q7RE43"/>
<gene>
    <name evidence="2" type="ORF">PY05225</name>
</gene>
<dbReference type="PaxDb" id="73239-Q7RE43"/>
<name>Q7RE43_PLAYO</name>
<dbReference type="InParanoid" id="Q7RE43"/>
<protein>
    <submittedName>
        <fullName evidence="2">TERT protein</fullName>
    </submittedName>
</protein>
<evidence type="ECO:0000313" key="2">
    <source>
        <dbReference type="EMBL" id="EAA17224.1"/>
    </source>
</evidence>
<sequence length="561" mass="66851">MLIIINPNKNVKDFYKLLFKNKNKNNYIFKLFMNNIKEKSIEEKYENDNINLQESSESSDSSYRNEQKKTYDHINKNISYLNTKELINFEILKKRKEKYRKYISTIRKNLFINSNNEVTDTHSDNLKKFATLFNISLEIGKEKYTISNSDSINSDIDENYINYIEKKKKWDNIHINNTQNDSYRSNSVESKQISYEQLKNMHNNRKIVISECKNKLLFIHGEKYSNQYVVNNYILKHIIKDENNKELYYSYKNIMSILNLFFVNKCFNFIIYKCVNNKIIYFNIVPCFLSEENNNVTNICTKINEFYNQLIDSEKKTNSQKKVAKQMETKEKKKSNHNNETTHSPSDKESNGNGTSIDNNNNIKEKIIDLRKIINIPHIFFFLLKCILNNNNHRFFKDLKLHTLDIKKICRNYIDIPYIKLNSFDADKLFSSFLKIGFSEEDIININKIIFAILFINIYIRIRNCLILNEQKALNQLQIQLIQVQDYIKLRKLHINNNENMKGKNTQLNLNKFLNFNYKNYVNSEQSPHSEYGNNNISKNKNSEKKIKSNYFIVFVGHILE</sequence>
<evidence type="ECO:0000256" key="1">
    <source>
        <dbReference type="SAM" id="MobiDB-lite"/>
    </source>
</evidence>
<accession>Q7RE43</accession>
<dbReference type="STRING" id="73239.Q7RE43"/>